<evidence type="ECO:0000256" key="3">
    <source>
        <dbReference type="ARBA" id="ARBA00022824"/>
    </source>
</evidence>
<feature type="chain" id="PRO_5039592948" description="22.0 kDa class IV heat shock protein" evidence="7">
    <location>
        <begin position="24"/>
        <end position="192"/>
    </location>
</feature>
<dbReference type="PROSITE" id="PS01031">
    <property type="entry name" value="SHSP"/>
    <property type="match status" value="1"/>
</dbReference>
<proteinExistence type="inferred from homology"/>
<comment type="similarity">
    <text evidence="5 6">Belongs to the small heat shock protein (HSP20) family.</text>
</comment>
<feature type="domain" description="CS" evidence="9">
    <location>
        <begin position="64"/>
        <end position="171"/>
    </location>
</feature>
<feature type="domain" description="SHSP" evidence="8">
    <location>
        <begin position="58"/>
        <end position="176"/>
    </location>
</feature>
<reference evidence="10" key="2">
    <citation type="journal article" date="2022" name="Hortic Res">
        <title>The genome of Dioscorea zingiberensis sheds light on the biosynthesis, origin and evolution of the medicinally important diosgenin saponins.</title>
        <authorList>
            <person name="Li Y."/>
            <person name="Tan C."/>
            <person name="Li Z."/>
            <person name="Guo J."/>
            <person name="Li S."/>
            <person name="Chen X."/>
            <person name="Wang C."/>
            <person name="Dai X."/>
            <person name="Yang H."/>
            <person name="Song W."/>
            <person name="Hou L."/>
            <person name="Xu J."/>
            <person name="Tong Z."/>
            <person name="Xu A."/>
            <person name="Yuan X."/>
            <person name="Wang W."/>
            <person name="Yang Q."/>
            <person name="Chen L."/>
            <person name="Sun Z."/>
            <person name="Wang K."/>
            <person name="Pan B."/>
            <person name="Chen J."/>
            <person name="Bao Y."/>
            <person name="Liu F."/>
            <person name="Qi X."/>
            <person name="Gang D.R."/>
            <person name="Wen J."/>
            <person name="Li J."/>
        </authorList>
    </citation>
    <scope>NUCLEOTIDE SEQUENCE</scope>
    <source>
        <strain evidence="10">Dzin_1.0</strain>
    </source>
</reference>
<dbReference type="Proteomes" id="UP001085076">
    <property type="component" value="Miscellaneous, Linkage group lg03"/>
</dbReference>
<dbReference type="PROSITE" id="PS51203">
    <property type="entry name" value="CS"/>
    <property type="match status" value="1"/>
</dbReference>
<dbReference type="EMBL" id="JAGGNH010000003">
    <property type="protein sequence ID" value="KAJ0977201.1"/>
    <property type="molecule type" value="Genomic_DNA"/>
</dbReference>
<dbReference type="SUPFAM" id="SSF49764">
    <property type="entry name" value="HSP20-like chaperones"/>
    <property type="match status" value="1"/>
</dbReference>
<reference evidence="10" key="1">
    <citation type="submission" date="2021-03" db="EMBL/GenBank/DDBJ databases">
        <authorList>
            <person name="Li Z."/>
            <person name="Yang C."/>
        </authorList>
    </citation>
    <scope>NUCLEOTIDE SEQUENCE</scope>
    <source>
        <strain evidence="10">Dzin_1.0</strain>
        <tissue evidence="10">Leaf</tissue>
    </source>
</reference>
<accession>A0A9D5CPR5</accession>
<name>A0A9D5CPR5_9LILI</name>
<keyword evidence="3" id="KW-0256">Endoplasmic reticulum</keyword>
<dbReference type="InterPro" id="IPR008978">
    <property type="entry name" value="HSP20-like_chaperone"/>
</dbReference>
<keyword evidence="11" id="KW-1185">Reference proteome</keyword>
<dbReference type="InterPro" id="IPR002068">
    <property type="entry name" value="A-crystallin/Hsp20_dom"/>
</dbReference>
<evidence type="ECO:0000259" key="9">
    <source>
        <dbReference type="PROSITE" id="PS51203"/>
    </source>
</evidence>
<evidence type="ECO:0000256" key="7">
    <source>
        <dbReference type="SAM" id="SignalP"/>
    </source>
</evidence>
<comment type="subcellular location">
    <subcellularLocation>
        <location evidence="1">Endoplasmic reticulum</location>
    </subcellularLocation>
</comment>
<keyword evidence="4" id="KW-0346">Stress response</keyword>
<evidence type="ECO:0000313" key="10">
    <source>
        <dbReference type="EMBL" id="KAJ0977201.1"/>
    </source>
</evidence>
<evidence type="ECO:0000256" key="1">
    <source>
        <dbReference type="ARBA" id="ARBA00004240"/>
    </source>
</evidence>
<dbReference type="GO" id="GO:0005783">
    <property type="term" value="C:endoplasmic reticulum"/>
    <property type="evidence" value="ECO:0007669"/>
    <property type="project" value="UniProtKB-SubCell"/>
</dbReference>
<gene>
    <name evidence="10" type="ORF">J5N97_012675</name>
</gene>
<dbReference type="CDD" id="cd06472">
    <property type="entry name" value="ACD_ScHsp26_like"/>
    <property type="match status" value="1"/>
</dbReference>
<dbReference type="InterPro" id="IPR007052">
    <property type="entry name" value="CS_dom"/>
</dbReference>
<evidence type="ECO:0000259" key="8">
    <source>
        <dbReference type="PROSITE" id="PS01031"/>
    </source>
</evidence>
<evidence type="ECO:0008006" key="12">
    <source>
        <dbReference type="Google" id="ProtNLM"/>
    </source>
</evidence>
<dbReference type="Gene3D" id="2.60.40.790">
    <property type="match status" value="1"/>
</dbReference>
<evidence type="ECO:0000256" key="2">
    <source>
        <dbReference type="ARBA" id="ARBA00022729"/>
    </source>
</evidence>
<dbReference type="GO" id="GO:0009408">
    <property type="term" value="P:response to heat"/>
    <property type="evidence" value="ECO:0007669"/>
    <property type="project" value="UniProtKB-ARBA"/>
</dbReference>
<dbReference type="OrthoDB" id="1431247at2759"/>
<keyword evidence="2 7" id="KW-0732">Signal</keyword>
<dbReference type="FunFam" id="2.60.40.790:FF:000035">
    <property type="entry name" value="22.0 kDa heat shock protein"/>
    <property type="match status" value="1"/>
</dbReference>
<organism evidence="10 11">
    <name type="scientific">Dioscorea zingiberensis</name>
    <dbReference type="NCBI Taxonomy" id="325984"/>
    <lineage>
        <taxon>Eukaryota</taxon>
        <taxon>Viridiplantae</taxon>
        <taxon>Streptophyta</taxon>
        <taxon>Embryophyta</taxon>
        <taxon>Tracheophyta</taxon>
        <taxon>Spermatophyta</taxon>
        <taxon>Magnoliopsida</taxon>
        <taxon>Liliopsida</taxon>
        <taxon>Dioscoreales</taxon>
        <taxon>Dioscoreaceae</taxon>
        <taxon>Dioscorea</taxon>
    </lineage>
</organism>
<dbReference type="InterPro" id="IPR031107">
    <property type="entry name" value="Small_HSP"/>
</dbReference>
<dbReference type="AlphaFoldDB" id="A0A9D5CPR5"/>
<evidence type="ECO:0000256" key="6">
    <source>
        <dbReference type="RuleBase" id="RU003616"/>
    </source>
</evidence>
<protein>
    <recommendedName>
        <fullName evidence="12">22.0 kDa class IV heat shock protein</fullName>
    </recommendedName>
</protein>
<comment type="caution">
    <text evidence="10">The sequence shown here is derived from an EMBL/GenBank/DDBJ whole genome shotgun (WGS) entry which is preliminary data.</text>
</comment>
<sequence>MKAFGGILAIVALLLTLAAPASAALLPFLDHRHHENLLSDRFPDPFRILEHIPFGLDRDDVLAVSPARADWKETPDSHQITIDVPGLKKDEIKIELLENRVLRISGERKREEEKEDDHWHCVERVHGRFWRQFRLPENVDLESISAKLVDGVLNVTLKKLAPEKIKGPKVVNIGIAGDSENQKEESKRRVEL</sequence>
<feature type="signal peptide" evidence="7">
    <location>
        <begin position="1"/>
        <end position="23"/>
    </location>
</feature>
<evidence type="ECO:0000256" key="4">
    <source>
        <dbReference type="ARBA" id="ARBA00023016"/>
    </source>
</evidence>
<dbReference type="Pfam" id="PF00011">
    <property type="entry name" value="HSP20"/>
    <property type="match status" value="1"/>
</dbReference>
<evidence type="ECO:0000256" key="5">
    <source>
        <dbReference type="PROSITE-ProRule" id="PRU00285"/>
    </source>
</evidence>
<evidence type="ECO:0000313" key="11">
    <source>
        <dbReference type="Proteomes" id="UP001085076"/>
    </source>
</evidence>
<dbReference type="PANTHER" id="PTHR11527">
    <property type="entry name" value="HEAT-SHOCK PROTEIN 20 FAMILY MEMBER"/>
    <property type="match status" value="1"/>
</dbReference>